<evidence type="ECO:0000256" key="4">
    <source>
        <dbReference type="ARBA" id="ARBA00022771"/>
    </source>
</evidence>
<dbReference type="PANTHER" id="PTHR24393:SF106">
    <property type="entry name" value="ZINC FINGER AND SCAN DOMAIN-CONTAINING PROTEIN 2"/>
    <property type="match status" value="1"/>
</dbReference>
<dbReference type="EMBL" id="WNTK01000079">
    <property type="protein sequence ID" value="KAG9472032.1"/>
    <property type="molecule type" value="Genomic_DNA"/>
</dbReference>
<dbReference type="InterPro" id="IPR003655">
    <property type="entry name" value="aKRAB"/>
</dbReference>
<dbReference type="Gene3D" id="3.30.160.60">
    <property type="entry name" value="Classic Zinc Finger"/>
    <property type="match status" value="6"/>
</dbReference>
<name>A0A8J6EME2_ELECQ</name>
<dbReference type="PROSITE" id="PS50805">
    <property type="entry name" value="KRAB"/>
    <property type="match status" value="1"/>
</dbReference>
<keyword evidence="2" id="KW-0479">Metal-binding</keyword>
<keyword evidence="4 10" id="KW-0863">Zinc-finger</keyword>
<evidence type="ECO:0000256" key="5">
    <source>
        <dbReference type="ARBA" id="ARBA00022833"/>
    </source>
</evidence>
<evidence type="ECO:0000259" key="12">
    <source>
        <dbReference type="PROSITE" id="PS50157"/>
    </source>
</evidence>
<evidence type="ECO:0000256" key="11">
    <source>
        <dbReference type="SAM" id="MobiDB-lite"/>
    </source>
</evidence>
<dbReference type="GO" id="GO:0005634">
    <property type="term" value="C:nucleus"/>
    <property type="evidence" value="ECO:0007669"/>
    <property type="project" value="UniProtKB-SubCell"/>
</dbReference>
<feature type="domain" description="C2H2-type" evidence="12">
    <location>
        <begin position="188"/>
        <end position="215"/>
    </location>
</feature>
<dbReference type="SUPFAM" id="SSF57667">
    <property type="entry name" value="beta-beta-alpha zinc fingers"/>
    <property type="match status" value="5"/>
</dbReference>
<dbReference type="SMART" id="SM00349">
    <property type="entry name" value="KRAB"/>
    <property type="match status" value="1"/>
</dbReference>
<evidence type="ECO:0000313" key="16">
    <source>
        <dbReference type="Proteomes" id="UP000770717"/>
    </source>
</evidence>
<dbReference type="SUPFAM" id="SSF109640">
    <property type="entry name" value="KRAB domain (Kruppel-associated box)"/>
    <property type="match status" value="1"/>
</dbReference>
<feature type="region of interest" description="Disordered" evidence="11">
    <location>
        <begin position="496"/>
        <end position="525"/>
    </location>
</feature>
<dbReference type="SMART" id="SM00355">
    <property type="entry name" value="ZnF_C2H2"/>
    <property type="match status" value="9"/>
</dbReference>
<dbReference type="InterPro" id="IPR036236">
    <property type="entry name" value="Znf_C2H2_sf"/>
</dbReference>
<evidence type="ECO:0000256" key="10">
    <source>
        <dbReference type="PROSITE-ProRule" id="PRU00042"/>
    </source>
</evidence>
<feature type="domain" description="KRAB-related" evidence="14">
    <location>
        <begin position="1"/>
        <end position="64"/>
    </location>
</feature>
<evidence type="ECO:0000256" key="6">
    <source>
        <dbReference type="ARBA" id="ARBA00023015"/>
    </source>
</evidence>
<protein>
    <submittedName>
        <fullName evidence="15">Uncharacterized protein</fullName>
    </submittedName>
</protein>
<evidence type="ECO:0000259" key="13">
    <source>
        <dbReference type="PROSITE" id="PS50805"/>
    </source>
</evidence>
<accession>A0A8J6EME2</accession>
<feature type="domain" description="C2H2-type" evidence="12">
    <location>
        <begin position="160"/>
        <end position="187"/>
    </location>
</feature>
<evidence type="ECO:0000259" key="14">
    <source>
        <dbReference type="PROSITE" id="PS50806"/>
    </source>
</evidence>
<proteinExistence type="predicted"/>
<evidence type="ECO:0000256" key="3">
    <source>
        <dbReference type="ARBA" id="ARBA00022737"/>
    </source>
</evidence>
<evidence type="ECO:0000256" key="9">
    <source>
        <dbReference type="ARBA" id="ARBA00023242"/>
    </source>
</evidence>
<evidence type="ECO:0000256" key="7">
    <source>
        <dbReference type="ARBA" id="ARBA00023125"/>
    </source>
</evidence>
<reference evidence="15" key="1">
    <citation type="thesis" date="2020" institute="ProQuest LLC" country="789 East Eisenhower Parkway, Ann Arbor, MI, USA">
        <title>Comparative Genomics and Chromosome Evolution.</title>
        <authorList>
            <person name="Mudd A.B."/>
        </authorList>
    </citation>
    <scope>NUCLEOTIDE SEQUENCE</scope>
    <source>
        <strain evidence="15">HN-11 Male</strain>
        <tissue evidence="15">Kidney and liver</tissue>
    </source>
</reference>
<sequence>MHLTFDDVAVYFSEEEWRNLSRSHKELYKEVMKENYADLLSMGLDIEEPALFNQIEQWEMSDSSKEYKTSRLSSHTEMKRPKPQALEGMTYLLIVQSNANYVLPRSGVVTESQILNQTINDSVTPGQKIKLKDCQPICLKCKGVVNCYCSFAKLNSDKPFVCVDCGKRYSQEGYLIAHQRSHFHKQPYKCSFCEKSFKKPHHLKKHLKTHQAIEHKCYTCQAVFQNPSDLKKHKAVHRTPKLCVNCGEKFNSVLKLKLHIKEAHAKLLECTLCHQHFRFKTTLMNHMREHLGNKFYKCHKCEKVYTRLPYLLRHAEVHSKDEDGDGDLQPVSPLMEPEAADGHFSAHTQNTPLSNHDGRADLGWLTEDVSPCVLPLVPVFAVHSAKEQRRNFKKEESLVEEQPKVFSDERLFRCKTCKKCFRHRRTLMKHRLSHSLVLVCHDCGQRFEKMLTLFMHRGKHKRMRPYKCKFCERAFSFQSLLHLHQRTHIFSKSFQLPSKETSPNTGECTTQSSHPQHQKLQGMNTTKNPFDGCSHDVHNIRISPVSPNKTLGKRPHQEIACKDYVKRVCYWSCESRYTM</sequence>
<keyword evidence="7" id="KW-0238">DNA-binding</keyword>
<dbReference type="AlphaFoldDB" id="A0A8J6EME2"/>
<feature type="domain" description="C2H2-type" evidence="12">
    <location>
        <begin position="466"/>
        <end position="493"/>
    </location>
</feature>
<comment type="subcellular location">
    <subcellularLocation>
        <location evidence="1">Nucleus</location>
    </subcellularLocation>
</comment>
<feature type="domain" description="C2H2-type" evidence="12">
    <location>
        <begin position="438"/>
        <end position="465"/>
    </location>
</feature>
<evidence type="ECO:0000313" key="15">
    <source>
        <dbReference type="EMBL" id="KAG9472032.1"/>
    </source>
</evidence>
<dbReference type="PROSITE" id="PS50157">
    <property type="entry name" value="ZINC_FINGER_C2H2_2"/>
    <property type="match status" value="8"/>
</dbReference>
<dbReference type="Pfam" id="PF00096">
    <property type="entry name" value="zf-C2H2"/>
    <property type="match status" value="4"/>
</dbReference>
<dbReference type="GO" id="GO:0001228">
    <property type="term" value="F:DNA-binding transcription activator activity, RNA polymerase II-specific"/>
    <property type="evidence" value="ECO:0007669"/>
    <property type="project" value="TreeGrafter"/>
</dbReference>
<dbReference type="PROSITE" id="PS00028">
    <property type="entry name" value="ZINC_FINGER_C2H2_1"/>
    <property type="match status" value="9"/>
</dbReference>
<evidence type="ECO:0000256" key="2">
    <source>
        <dbReference type="ARBA" id="ARBA00022723"/>
    </source>
</evidence>
<keyword evidence="6" id="KW-0805">Transcription regulation</keyword>
<dbReference type="PROSITE" id="PS50806">
    <property type="entry name" value="KRAB_RELATED"/>
    <property type="match status" value="1"/>
</dbReference>
<keyword evidence="3" id="KW-0677">Repeat</keyword>
<feature type="domain" description="C2H2-type" evidence="12">
    <location>
        <begin position="268"/>
        <end position="295"/>
    </location>
</feature>
<dbReference type="Gene3D" id="6.10.140.140">
    <property type="match status" value="1"/>
</dbReference>
<gene>
    <name evidence="15" type="ORF">GDO78_021602</name>
</gene>
<feature type="domain" description="KRAB" evidence="13">
    <location>
        <begin position="3"/>
        <end position="74"/>
    </location>
</feature>
<evidence type="ECO:0000256" key="8">
    <source>
        <dbReference type="ARBA" id="ARBA00023163"/>
    </source>
</evidence>
<dbReference type="InterPro" id="IPR036051">
    <property type="entry name" value="KRAB_dom_sf"/>
</dbReference>
<dbReference type="CDD" id="cd07765">
    <property type="entry name" value="KRAB_A-box"/>
    <property type="match status" value="1"/>
</dbReference>
<dbReference type="InterPro" id="IPR001909">
    <property type="entry name" value="KRAB"/>
</dbReference>
<dbReference type="OrthoDB" id="9909837at2759"/>
<dbReference type="FunFam" id="3.30.160.60:FF:000340">
    <property type="entry name" value="zinc finger protein 473 isoform X1"/>
    <property type="match status" value="1"/>
</dbReference>
<dbReference type="Pfam" id="PF01352">
    <property type="entry name" value="KRAB"/>
    <property type="match status" value="1"/>
</dbReference>
<dbReference type="InterPro" id="IPR013087">
    <property type="entry name" value="Znf_C2H2_type"/>
</dbReference>
<dbReference type="FunFam" id="3.30.160.60:FF:000145">
    <property type="entry name" value="Zinc finger protein 574"/>
    <property type="match status" value="1"/>
</dbReference>
<dbReference type="FunFam" id="3.30.160.60:FF:000322">
    <property type="entry name" value="GDNF-inducible zinc finger protein 1"/>
    <property type="match status" value="1"/>
</dbReference>
<keyword evidence="9" id="KW-0539">Nucleus</keyword>
<keyword evidence="16" id="KW-1185">Reference proteome</keyword>
<dbReference type="PANTHER" id="PTHR24393">
    <property type="entry name" value="ZINC FINGER PROTEIN"/>
    <property type="match status" value="1"/>
</dbReference>
<feature type="domain" description="C2H2-type" evidence="12">
    <location>
        <begin position="296"/>
        <end position="323"/>
    </location>
</feature>
<dbReference type="GO" id="GO:0000978">
    <property type="term" value="F:RNA polymerase II cis-regulatory region sequence-specific DNA binding"/>
    <property type="evidence" value="ECO:0007669"/>
    <property type="project" value="TreeGrafter"/>
</dbReference>
<evidence type="ECO:0000256" key="1">
    <source>
        <dbReference type="ARBA" id="ARBA00004123"/>
    </source>
</evidence>
<organism evidence="15 16">
    <name type="scientific">Eleutherodactylus coqui</name>
    <name type="common">Puerto Rican coqui</name>
    <dbReference type="NCBI Taxonomy" id="57060"/>
    <lineage>
        <taxon>Eukaryota</taxon>
        <taxon>Metazoa</taxon>
        <taxon>Chordata</taxon>
        <taxon>Craniata</taxon>
        <taxon>Vertebrata</taxon>
        <taxon>Euteleostomi</taxon>
        <taxon>Amphibia</taxon>
        <taxon>Batrachia</taxon>
        <taxon>Anura</taxon>
        <taxon>Neobatrachia</taxon>
        <taxon>Hyloidea</taxon>
        <taxon>Eleutherodactylidae</taxon>
        <taxon>Eleutherodactylinae</taxon>
        <taxon>Eleutherodactylus</taxon>
        <taxon>Eleutherodactylus</taxon>
    </lineage>
</organism>
<feature type="domain" description="C2H2-type" evidence="12">
    <location>
        <begin position="412"/>
        <end position="435"/>
    </location>
</feature>
<keyword evidence="5" id="KW-0862">Zinc</keyword>
<dbReference type="GO" id="GO:0008270">
    <property type="term" value="F:zinc ion binding"/>
    <property type="evidence" value="ECO:0007669"/>
    <property type="project" value="UniProtKB-KW"/>
</dbReference>
<keyword evidence="8" id="KW-0804">Transcription</keyword>
<dbReference type="Proteomes" id="UP000770717">
    <property type="component" value="Unassembled WGS sequence"/>
</dbReference>
<comment type="caution">
    <text evidence="15">The sequence shown here is derived from an EMBL/GenBank/DDBJ whole genome shotgun (WGS) entry which is preliminary data.</text>
</comment>
<feature type="domain" description="C2H2-type" evidence="12">
    <location>
        <begin position="215"/>
        <end position="242"/>
    </location>
</feature>